<sequence length="90" mass="10807">MSKTSKRDLKLQQKEKYIKALLKKRSEIKERIEKIENELYNCETSFLEFSGGYPITKTLEQYLTTRVFQKKNIKEEDRIFSVEKHNDKSS</sequence>
<dbReference type="GO" id="GO:0000123">
    <property type="term" value="C:histone acetyltransferase complex"/>
    <property type="evidence" value="ECO:0007669"/>
    <property type="project" value="InterPro"/>
</dbReference>
<dbReference type="GO" id="GO:0006325">
    <property type="term" value="P:chromatin organization"/>
    <property type="evidence" value="ECO:0007669"/>
    <property type="project" value="UniProtKB-KW"/>
</dbReference>
<comment type="subcellular location">
    <subcellularLocation>
        <location evidence="1">Nucleus</location>
    </subcellularLocation>
</comment>
<dbReference type="AlphaFoldDB" id="J9DVF5"/>
<dbReference type="VEuPathDB" id="MicrosporidiaDB:EDEG_00663"/>
<dbReference type="InParanoid" id="J9DVF5"/>
<keyword evidence="8" id="KW-0539">Nucleus</keyword>
<gene>
    <name evidence="10" type="ORF">EDEG_00663</name>
</gene>
<keyword evidence="5" id="KW-0805">Transcription regulation</keyword>
<dbReference type="InterPro" id="IPR015418">
    <property type="entry name" value="Eaf6"/>
</dbReference>
<dbReference type="HOGENOM" id="CLU_184681_0_0_1"/>
<dbReference type="GO" id="GO:0005634">
    <property type="term" value="C:nucleus"/>
    <property type="evidence" value="ECO:0007669"/>
    <property type="project" value="UniProtKB-SubCell"/>
</dbReference>
<evidence type="ECO:0000256" key="8">
    <source>
        <dbReference type="ARBA" id="ARBA00023242"/>
    </source>
</evidence>
<evidence type="ECO:0000256" key="6">
    <source>
        <dbReference type="ARBA" id="ARBA00023054"/>
    </source>
</evidence>
<evidence type="ECO:0000256" key="3">
    <source>
        <dbReference type="ARBA" id="ARBA00018504"/>
    </source>
</evidence>
<evidence type="ECO:0000313" key="10">
    <source>
        <dbReference type="EMBL" id="EJW05267.1"/>
    </source>
</evidence>
<evidence type="ECO:0000256" key="7">
    <source>
        <dbReference type="ARBA" id="ARBA00023163"/>
    </source>
</evidence>
<name>J9DVF5_EDHAE</name>
<proteinExistence type="inferred from homology"/>
<evidence type="ECO:0000256" key="9">
    <source>
        <dbReference type="SAM" id="Coils"/>
    </source>
</evidence>
<dbReference type="Pfam" id="PF09340">
    <property type="entry name" value="NuA4"/>
    <property type="match status" value="1"/>
</dbReference>
<feature type="coiled-coil region" evidence="9">
    <location>
        <begin position="11"/>
        <end position="45"/>
    </location>
</feature>
<evidence type="ECO:0000256" key="4">
    <source>
        <dbReference type="ARBA" id="ARBA00022853"/>
    </source>
</evidence>
<protein>
    <recommendedName>
        <fullName evidence="3">Chromatin modification-related protein EAF6</fullName>
    </recommendedName>
</protein>
<keyword evidence="7" id="KW-0804">Transcription</keyword>
<comment type="similarity">
    <text evidence="2">Belongs to the EAF6 family.</text>
</comment>
<reference evidence="11" key="2">
    <citation type="submission" date="2015-07" db="EMBL/GenBank/DDBJ databases">
        <title>Contrasting host-pathogen interactions and genome evolution in two generalist and specialist microsporidian pathogens of mosquitoes.</title>
        <authorList>
            <consortium name="The Broad Institute Genomics Platform"/>
            <consortium name="The Broad Institute Genome Sequencing Center for Infectious Disease"/>
            <person name="Cuomo C.A."/>
            <person name="Sanscrainte N.D."/>
            <person name="Goldberg J.M."/>
            <person name="Heiman D."/>
            <person name="Young S."/>
            <person name="Zeng Q."/>
            <person name="Becnel J.J."/>
            <person name="Birren B.W."/>
        </authorList>
    </citation>
    <scope>NUCLEOTIDE SEQUENCE [LARGE SCALE GENOMIC DNA]</scope>
    <source>
        <strain evidence="11">USNM 41457</strain>
    </source>
</reference>
<dbReference type="EMBL" id="AFBI03000008">
    <property type="protein sequence ID" value="EJW05267.1"/>
    <property type="molecule type" value="Genomic_DNA"/>
</dbReference>
<evidence type="ECO:0000256" key="5">
    <source>
        <dbReference type="ARBA" id="ARBA00023015"/>
    </source>
</evidence>
<reference evidence="10 11" key="1">
    <citation type="submission" date="2011-08" db="EMBL/GenBank/DDBJ databases">
        <authorList>
            <person name="Liu Z.J."/>
            <person name="Shi F.L."/>
            <person name="Lu J.Q."/>
            <person name="Li M."/>
            <person name="Wang Z.L."/>
        </authorList>
    </citation>
    <scope>NUCLEOTIDE SEQUENCE [LARGE SCALE GENOMIC DNA]</scope>
    <source>
        <strain evidence="10 11">USNM 41457</strain>
    </source>
</reference>
<comment type="caution">
    <text evidence="10">The sequence shown here is derived from an EMBL/GenBank/DDBJ whole genome shotgun (WGS) entry which is preliminary data.</text>
</comment>
<dbReference type="OMA" id="KYVVQAK"/>
<dbReference type="Proteomes" id="UP000003163">
    <property type="component" value="Unassembled WGS sequence"/>
</dbReference>
<organism evidence="10 11">
    <name type="scientific">Edhazardia aedis (strain USNM 41457)</name>
    <name type="common">Microsporidian parasite</name>
    <dbReference type="NCBI Taxonomy" id="1003232"/>
    <lineage>
        <taxon>Eukaryota</taxon>
        <taxon>Fungi</taxon>
        <taxon>Fungi incertae sedis</taxon>
        <taxon>Microsporidia</taxon>
        <taxon>Edhazardia</taxon>
    </lineage>
</organism>
<evidence type="ECO:0000256" key="2">
    <source>
        <dbReference type="ARBA" id="ARBA00010916"/>
    </source>
</evidence>
<keyword evidence="6 9" id="KW-0175">Coiled coil</keyword>
<keyword evidence="4" id="KW-0156">Chromatin regulator</keyword>
<evidence type="ECO:0000313" key="11">
    <source>
        <dbReference type="Proteomes" id="UP000003163"/>
    </source>
</evidence>
<accession>J9DVF5</accession>
<keyword evidence="11" id="KW-1185">Reference proteome</keyword>
<evidence type="ECO:0000256" key="1">
    <source>
        <dbReference type="ARBA" id="ARBA00004123"/>
    </source>
</evidence>